<dbReference type="PANTHER" id="PTHR12149">
    <property type="entry name" value="FRUCTOSAMINE 3 KINASE-RELATED PROTEIN"/>
    <property type="match status" value="1"/>
</dbReference>
<reference evidence="2 3" key="1">
    <citation type="submission" date="2024-09" db="EMBL/GenBank/DDBJ databases">
        <authorList>
            <person name="Sun Q."/>
            <person name="Mori K."/>
        </authorList>
    </citation>
    <scope>NUCLEOTIDE SEQUENCE [LARGE SCALE GENOMIC DNA]</scope>
    <source>
        <strain evidence="2 3">TBRC 4575</strain>
    </source>
</reference>
<dbReference type="GO" id="GO:0016301">
    <property type="term" value="F:kinase activity"/>
    <property type="evidence" value="ECO:0007669"/>
    <property type="project" value="UniProtKB-KW"/>
</dbReference>
<accession>A0ABV6K014</accession>
<name>A0ABV6K014_9LACO</name>
<dbReference type="PIRSF" id="PIRSF006221">
    <property type="entry name" value="Ketosamine-3-kinase"/>
    <property type="match status" value="1"/>
</dbReference>
<comment type="similarity">
    <text evidence="1">Belongs to the fructosamine kinase family.</text>
</comment>
<dbReference type="RefSeq" id="WP_137644367.1">
    <property type="nucleotide sequence ID" value="NZ_BAABRM010000004.1"/>
</dbReference>
<gene>
    <name evidence="2" type="ORF">ACFFGS_01290</name>
</gene>
<comment type="caution">
    <text evidence="2">The sequence shown here is derived from an EMBL/GenBank/DDBJ whole genome shotgun (WGS) entry which is preliminary data.</text>
</comment>
<keyword evidence="1 2" id="KW-0418">Kinase</keyword>
<dbReference type="SUPFAM" id="SSF56112">
    <property type="entry name" value="Protein kinase-like (PK-like)"/>
    <property type="match status" value="1"/>
</dbReference>
<dbReference type="Gene3D" id="3.30.200.20">
    <property type="entry name" value="Phosphorylase Kinase, domain 1"/>
    <property type="match status" value="1"/>
</dbReference>
<dbReference type="EMBL" id="JBHLUK010000005">
    <property type="protein sequence ID" value="MFC0422813.1"/>
    <property type="molecule type" value="Genomic_DNA"/>
</dbReference>
<evidence type="ECO:0000313" key="2">
    <source>
        <dbReference type="EMBL" id="MFC0422813.1"/>
    </source>
</evidence>
<dbReference type="Proteomes" id="UP001589855">
    <property type="component" value="Unassembled WGS sequence"/>
</dbReference>
<evidence type="ECO:0000256" key="1">
    <source>
        <dbReference type="PIRNR" id="PIRNR006221"/>
    </source>
</evidence>
<dbReference type="PANTHER" id="PTHR12149:SF8">
    <property type="entry name" value="PROTEIN-RIBULOSAMINE 3-KINASE"/>
    <property type="match status" value="1"/>
</dbReference>
<dbReference type="Pfam" id="PF03881">
    <property type="entry name" value="Fructosamin_kin"/>
    <property type="match status" value="1"/>
</dbReference>
<proteinExistence type="inferred from homology"/>
<dbReference type="InterPro" id="IPR011009">
    <property type="entry name" value="Kinase-like_dom_sf"/>
</dbReference>
<keyword evidence="3" id="KW-1185">Reference proteome</keyword>
<keyword evidence="1" id="KW-0808">Transferase</keyword>
<organism evidence="2 3">
    <name type="scientific">Lactiplantibacillus plajomi</name>
    <dbReference type="NCBI Taxonomy" id="1457217"/>
    <lineage>
        <taxon>Bacteria</taxon>
        <taxon>Bacillati</taxon>
        <taxon>Bacillota</taxon>
        <taxon>Bacilli</taxon>
        <taxon>Lactobacillales</taxon>
        <taxon>Lactobacillaceae</taxon>
        <taxon>Lactiplantibacillus</taxon>
    </lineage>
</organism>
<protein>
    <submittedName>
        <fullName evidence="2">Fructosamine kinase family protein</fullName>
    </submittedName>
</protein>
<dbReference type="InterPro" id="IPR016477">
    <property type="entry name" value="Fructo-/Ketosamine-3-kinase"/>
</dbReference>
<dbReference type="Gene3D" id="3.90.1200.10">
    <property type="match status" value="1"/>
</dbReference>
<sequence>MQLSTTWLNQLPLKDIQSVRPVSGGDINAAFAIETANNRYFLKVQPNRGRAFFDHEVDGLTHLSRAVRTPKVIASGTIETDGYLLLGWVTAGHGSQAQLGQAVAHLHQQRAERFGLDNDFTLGKIPKINTWQTDWATFYNHQRLDVLVKLARQQGLWSATRETHFQRLRANLLAQPHMHQVQPSLLHGDLWSGNYLFNAAGEPVLIDPDIFYGDREMDFAMTTIFGGFDADFYASYQATYPLDAGYQERLPQYQLYYLLAHLNLFGETYGPAVDRTLANY</sequence>
<evidence type="ECO:0000313" key="3">
    <source>
        <dbReference type="Proteomes" id="UP001589855"/>
    </source>
</evidence>